<dbReference type="PROSITE" id="PS51186">
    <property type="entry name" value="GNAT"/>
    <property type="match status" value="1"/>
</dbReference>
<evidence type="ECO:0000313" key="2">
    <source>
        <dbReference type="EMBL" id="AYG00970.1"/>
    </source>
</evidence>
<dbReference type="InterPro" id="IPR052777">
    <property type="entry name" value="Acetyltransferase_Enz"/>
</dbReference>
<proteinExistence type="predicted"/>
<evidence type="ECO:0000259" key="1">
    <source>
        <dbReference type="PROSITE" id="PS51186"/>
    </source>
</evidence>
<accession>A0A387BJ72</accession>
<dbReference type="AlphaFoldDB" id="A0A387BJ72"/>
<name>A0A387BJ72_9LACT</name>
<gene>
    <name evidence="2" type="ORF">D7I46_07655</name>
</gene>
<organism evidence="2 3">
    <name type="scientific">Lactococcus allomyrinae</name>
    <dbReference type="NCBI Taxonomy" id="2419773"/>
    <lineage>
        <taxon>Bacteria</taxon>
        <taxon>Bacillati</taxon>
        <taxon>Bacillota</taxon>
        <taxon>Bacilli</taxon>
        <taxon>Lactobacillales</taxon>
        <taxon>Streptococcaceae</taxon>
        <taxon>Lactococcus</taxon>
    </lineage>
</organism>
<reference evidence="2 3" key="1">
    <citation type="submission" date="2018-09" db="EMBL/GenBank/DDBJ databases">
        <title>Genome sequencing of strain 1JSPR-7.</title>
        <authorList>
            <person name="Heo J."/>
            <person name="Kim S.-J."/>
            <person name="Kwon S.-W."/>
        </authorList>
    </citation>
    <scope>NUCLEOTIDE SEQUENCE [LARGE SCALE GENOMIC DNA]</scope>
    <source>
        <strain evidence="2 3">1JSPR-7</strain>
    </source>
</reference>
<sequence>MKIRPIQSQDDEQLYQLIRKILKSERLDLPGTAYYDSNLAHLEEFYRKNAHAAYFVIADENNHIFGGVGVAPFVGEICELQKLYISIEIRQQGWSKKLMDTALSFAQKYYKQIYLESHTNLKTALKLYDKYHFEALERPLEGSEHSLMNVWLLKDLD</sequence>
<dbReference type="Proteomes" id="UP000269374">
    <property type="component" value="Chromosome"/>
</dbReference>
<dbReference type="PANTHER" id="PTHR43305:SF1">
    <property type="entry name" value="FAMILY N-ACETYLTRANSFERASE, PUTATIVE (AFU_ORTHOLOGUE AFUA_2G01380)-RELATED"/>
    <property type="match status" value="1"/>
</dbReference>
<dbReference type="Pfam" id="PF00583">
    <property type="entry name" value="Acetyltransf_1"/>
    <property type="match status" value="1"/>
</dbReference>
<dbReference type="Gene3D" id="3.40.630.30">
    <property type="match status" value="1"/>
</dbReference>
<dbReference type="EMBL" id="CP032627">
    <property type="protein sequence ID" value="AYG00970.1"/>
    <property type="molecule type" value="Genomic_DNA"/>
</dbReference>
<evidence type="ECO:0000313" key="3">
    <source>
        <dbReference type="Proteomes" id="UP000269374"/>
    </source>
</evidence>
<dbReference type="GO" id="GO:0016747">
    <property type="term" value="F:acyltransferase activity, transferring groups other than amino-acyl groups"/>
    <property type="evidence" value="ECO:0007669"/>
    <property type="project" value="InterPro"/>
</dbReference>
<dbReference type="KEGG" id="lact:D7I46_07655"/>
<protein>
    <submittedName>
        <fullName evidence="2">GNAT family N-acetyltransferase</fullName>
    </submittedName>
</protein>
<dbReference type="SUPFAM" id="SSF55729">
    <property type="entry name" value="Acyl-CoA N-acyltransferases (Nat)"/>
    <property type="match status" value="1"/>
</dbReference>
<dbReference type="PANTHER" id="PTHR43305">
    <property type="entry name" value="FAMILY N-ACETYLTRANSFERASE, PUTATIVE (AFU_ORTHOLOGUE AFUA_2G01380)-RELATED"/>
    <property type="match status" value="1"/>
</dbReference>
<dbReference type="CDD" id="cd04301">
    <property type="entry name" value="NAT_SF"/>
    <property type="match status" value="1"/>
</dbReference>
<dbReference type="InterPro" id="IPR000182">
    <property type="entry name" value="GNAT_dom"/>
</dbReference>
<dbReference type="OrthoDB" id="5419426at2"/>
<dbReference type="InterPro" id="IPR016181">
    <property type="entry name" value="Acyl_CoA_acyltransferase"/>
</dbReference>
<keyword evidence="2" id="KW-0808">Transferase</keyword>
<keyword evidence="3" id="KW-1185">Reference proteome</keyword>
<feature type="domain" description="N-acetyltransferase" evidence="1">
    <location>
        <begin position="1"/>
        <end position="157"/>
    </location>
</feature>
<dbReference type="RefSeq" id="WP_120772353.1">
    <property type="nucleotide sequence ID" value="NZ_CP032627.1"/>
</dbReference>